<dbReference type="RefSeq" id="WP_181340207.1">
    <property type="nucleotide sequence ID" value="NZ_JAAKDE010000019.1"/>
</dbReference>
<comment type="caution">
    <text evidence="1">The sequence shown here is derived from an EMBL/GenBank/DDBJ whole genome shotgun (WGS) entry which is preliminary data.</text>
</comment>
<dbReference type="GO" id="GO:0030435">
    <property type="term" value="P:sporulation resulting in formation of a cellular spore"/>
    <property type="evidence" value="ECO:0007669"/>
    <property type="project" value="InterPro"/>
</dbReference>
<organism evidence="1 2">
    <name type="scientific">Capillibacterium thermochitinicola</name>
    <dbReference type="NCBI Taxonomy" id="2699427"/>
    <lineage>
        <taxon>Bacteria</taxon>
        <taxon>Bacillati</taxon>
        <taxon>Bacillota</taxon>
        <taxon>Capillibacterium</taxon>
    </lineage>
</organism>
<dbReference type="InterPro" id="IPR022476">
    <property type="entry name" value="Spore_YabP/YqfC"/>
</dbReference>
<dbReference type="InterPro" id="IPR038705">
    <property type="entry name" value="YabP_sf"/>
</dbReference>
<protein>
    <submittedName>
        <fullName evidence="1">Sporulation protein YabP</fullName>
    </submittedName>
</protein>
<name>A0A8J6I1W5_9FIRM</name>
<gene>
    <name evidence="1" type="primary">yabP</name>
    <name evidence="1" type="ORF">G5B42_09365</name>
</gene>
<dbReference type="Proteomes" id="UP000657177">
    <property type="component" value="Unassembled WGS sequence"/>
</dbReference>
<dbReference type="NCBIfam" id="TIGR02892">
    <property type="entry name" value="spore_yabP"/>
    <property type="match status" value="1"/>
</dbReference>
<dbReference type="InterPro" id="IPR012504">
    <property type="entry name" value="Spore_YabP"/>
</dbReference>
<dbReference type="Pfam" id="PF07873">
    <property type="entry name" value="YabP"/>
    <property type="match status" value="1"/>
</dbReference>
<evidence type="ECO:0000313" key="1">
    <source>
        <dbReference type="EMBL" id="MBA2133738.1"/>
    </source>
</evidence>
<dbReference type="Gene3D" id="2.60.40.2000">
    <property type="match status" value="1"/>
</dbReference>
<dbReference type="AlphaFoldDB" id="A0A8J6I1W5"/>
<dbReference type="PIRSF" id="PIRSF011576">
    <property type="entry name" value="YabP"/>
    <property type="match status" value="1"/>
</dbReference>
<evidence type="ECO:0000313" key="2">
    <source>
        <dbReference type="Proteomes" id="UP000657177"/>
    </source>
</evidence>
<sequence length="93" mass="10142">MEQKGVKNNHQLTLVHREKLTIDGVTNVGSYDPTALLLETTAGVLLIKGENLHLTLLNLEQGKIGLTGEINALTYSNESLSQRSKGLLGKIFK</sequence>
<dbReference type="EMBL" id="JAAKDE010000019">
    <property type="protein sequence ID" value="MBA2133738.1"/>
    <property type="molecule type" value="Genomic_DNA"/>
</dbReference>
<reference evidence="1" key="1">
    <citation type="submission" date="2020-06" db="EMBL/GenBank/DDBJ databases">
        <title>Novel chitinolytic bacterium.</title>
        <authorList>
            <person name="Ungkulpasvich U."/>
            <person name="Kosugi A."/>
            <person name="Uke A."/>
        </authorList>
    </citation>
    <scope>NUCLEOTIDE SEQUENCE</scope>
    <source>
        <strain evidence="1">UUS1-1</strain>
    </source>
</reference>
<accession>A0A8J6I1W5</accession>
<keyword evidence="2" id="KW-1185">Reference proteome</keyword>
<proteinExistence type="predicted"/>